<feature type="region of interest" description="Disordered" evidence="2">
    <location>
        <begin position="228"/>
        <end position="273"/>
    </location>
</feature>
<feature type="domain" description="M23ase beta-sheet core" evidence="4">
    <location>
        <begin position="298"/>
        <end position="391"/>
    </location>
</feature>
<accession>A0A420XG33</accession>
<dbReference type="InterPro" id="IPR050570">
    <property type="entry name" value="Cell_wall_metabolism_enzyme"/>
</dbReference>
<dbReference type="Proteomes" id="UP000280099">
    <property type="component" value="Unassembled WGS sequence"/>
</dbReference>
<dbReference type="EMBL" id="RBJC01000007">
    <property type="protein sequence ID" value="RKR71613.1"/>
    <property type="molecule type" value="Genomic_DNA"/>
</dbReference>
<evidence type="ECO:0000313" key="6">
    <source>
        <dbReference type="Proteomes" id="UP000280099"/>
    </source>
</evidence>
<evidence type="ECO:0000256" key="3">
    <source>
        <dbReference type="SAM" id="SignalP"/>
    </source>
</evidence>
<feature type="signal peptide" evidence="3">
    <location>
        <begin position="1"/>
        <end position="25"/>
    </location>
</feature>
<dbReference type="PANTHER" id="PTHR21666">
    <property type="entry name" value="PEPTIDASE-RELATED"/>
    <property type="match status" value="1"/>
</dbReference>
<keyword evidence="3" id="KW-0732">Signal</keyword>
<proteinExistence type="predicted"/>
<evidence type="ECO:0000313" key="5">
    <source>
        <dbReference type="EMBL" id="RKR71613.1"/>
    </source>
</evidence>
<comment type="caution">
    <text evidence="5">The sequence shown here is derived from an EMBL/GenBank/DDBJ whole genome shotgun (WGS) entry which is preliminary data.</text>
</comment>
<sequence length="396" mass="44711">MNVMKYIYSFLCLFGVACCFDVAYGADLSQLQKQINQQQQKINQQQKERDSLQSTLKKQEIQIGQIGSNLKEIEGNISEIRKTIKATEQEIEKLEKQEIEQKEKLQEQLDSAYRSGIHPSTLERLFSEQAKSADRIGAYYEHINKVRIDAINELHRIQSELTARRDELNAQQVAQQAQLTEQKKQESDLKKAKKERENTIRSIDKTLAADKSRLQALKNNEAALRRQVDQAMKEAEKKEQQEIAQLDKQKKSEGKPKATEQEKQQVRAGSGLSGKYNMPINGKIVNRFGSPQIGELKWDAVVIEANAGTPVKAITDGRVVLASWLQGYGQLVAIDHGKGDMSFYGYNQSIAVQKDSRVKAGQTIAYVGNSGGQERSALYFAIRRKGVAVNPLNWIK</sequence>
<dbReference type="SUPFAM" id="SSF51261">
    <property type="entry name" value="Duplicated hybrid motif"/>
    <property type="match status" value="1"/>
</dbReference>
<dbReference type="PROSITE" id="PS51257">
    <property type="entry name" value="PROKAR_LIPOPROTEIN"/>
    <property type="match status" value="1"/>
</dbReference>
<evidence type="ECO:0000256" key="1">
    <source>
        <dbReference type="SAM" id="Coils"/>
    </source>
</evidence>
<feature type="compositionally biased region" description="Basic and acidic residues" evidence="2">
    <location>
        <begin position="228"/>
        <end position="265"/>
    </location>
</feature>
<dbReference type="GO" id="GO:0004222">
    <property type="term" value="F:metalloendopeptidase activity"/>
    <property type="evidence" value="ECO:0007669"/>
    <property type="project" value="TreeGrafter"/>
</dbReference>
<dbReference type="InterPro" id="IPR016047">
    <property type="entry name" value="M23ase_b-sheet_dom"/>
</dbReference>
<dbReference type="NCBIfam" id="NF008644">
    <property type="entry name" value="PRK11637.1"/>
    <property type="match status" value="1"/>
</dbReference>
<dbReference type="CDD" id="cd12797">
    <property type="entry name" value="M23_peptidase"/>
    <property type="match status" value="1"/>
</dbReference>
<dbReference type="Pfam" id="PF01551">
    <property type="entry name" value="Peptidase_M23"/>
    <property type="match status" value="1"/>
</dbReference>
<dbReference type="FunFam" id="2.70.70.10:FF:000003">
    <property type="entry name" value="Murein hydrolase activator EnvC"/>
    <property type="match status" value="1"/>
</dbReference>
<feature type="coiled-coil region" evidence="1">
    <location>
        <begin position="28"/>
        <end position="115"/>
    </location>
</feature>
<dbReference type="AlphaFoldDB" id="A0A420XG33"/>
<evidence type="ECO:0000259" key="4">
    <source>
        <dbReference type="Pfam" id="PF01551"/>
    </source>
</evidence>
<dbReference type="Gene3D" id="2.70.70.10">
    <property type="entry name" value="Glucose Permease (Domain IIA)"/>
    <property type="match status" value="1"/>
</dbReference>
<protein>
    <submittedName>
        <fullName evidence="5">Septal ring factor EnvC (AmiA/AmiB activator)</fullName>
    </submittedName>
</protein>
<keyword evidence="6" id="KW-1185">Reference proteome</keyword>
<name>A0A420XG33_9PAST</name>
<organism evidence="5 6">
    <name type="scientific">Otariodibacter oris</name>
    <dbReference type="NCBI Taxonomy" id="1032623"/>
    <lineage>
        <taxon>Bacteria</taxon>
        <taxon>Pseudomonadati</taxon>
        <taxon>Pseudomonadota</taxon>
        <taxon>Gammaproteobacteria</taxon>
        <taxon>Pasteurellales</taxon>
        <taxon>Pasteurellaceae</taxon>
        <taxon>Otariodibacter</taxon>
    </lineage>
</organism>
<dbReference type="Gene3D" id="6.10.250.3150">
    <property type="match status" value="1"/>
</dbReference>
<dbReference type="PANTHER" id="PTHR21666:SF270">
    <property type="entry name" value="MUREIN HYDROLASE ACTIVATOR ENVC"/>
    <property type="match status" value="1"/>
</dbReference>
<feature type="chain" id="PRO_5019079570" evidence="3">
    <location>
        <begin position="26"/>
        <end position="396"/>
    </location>
</feature>
<evidence type="ECO:0000256" key="2">
    <source>
        <dbReference type="SAM" id="MobiDB-lite"/>
    </source>
</evidence>
<dbReference type="InterPro" id="IPR011055">
    <property type="entry name" value="Dup_hybrid_motif"/>
</dbReference>
<keyword evidence="1" id="KW-0175">Coiled coil</keyword>
<feature type="region of interest" description="Disordered" evidence="2">
    <location>
        <begin position="175"/>
        <end position="197"/>
    </location>
</feature>
<feature type="compositionally biased region" description="Basic and acidic residues" evidence="2">
    <location>
        <begin position="181"/>
        <end position="197"/>
    </location>
</feature>
<reference evidence="5 6" key="1">
    <citation type="submission" date="2018-10" db="EMBL/GenBank/DDBJ databases">
        <title>Genomic Encyclopedia of Type Strains, Phase IV (KMG-IV): sequencing the most valuable type-strain genomes for metagenomic binning, comparative biology and taxonomic classification.</title>
        <authorList>
            <person name="Goeker M."/>
        </authorList>
    </citation>
    <scope>NUCLEOTIDE SEQUENCE [LARGE SCALE GENOMIC DNA]</scope>
    <source>
        <strain evidence="5 6">DSM 23800</strain>
    </source>
</reference>
<gene>
    <name evidence="5" type="ORF">DES31_1345</name>
</gene>